<organism evidence="1">
    <name type="scientific">Rhizophora mucronata</name>
    <name type="common">Asiatic mangrove</name>
    <dbReference type="NCBI Taxonomy" id="61149"/>
    <lineage>
        <taxon>Eukaryota</taxon>
        <taxon>Viridiplantae</taxon>
        <taxon>Streptophyta</taxon>
        <taxon>Embryophyta</taxon>
        <taxon>Tracheophyta</taxon>
        <taxon>Spermatophyta</taxon>
        <taxon>Magnoliopsida</taxon>
        <taxon>eudicotyledons</taxon>
        <taxon>Gunneridae</taxon>
        <taxon>Pentapetalae</taxon>
        <taxon>rosids</taxon>
        <taxon>fabids</taxon>
        <taxon>Malpighiales</taxon>
        <taxon>Rhizophoraceae</taxon>
        <taxon>Rhizophora</taxon>
    </lineage>
</organism>
<proteinExistence type="predicted"/>
<dbReference type="EMBL" id="GGEC01040574">
    <property type="protein sequence ID" value="MBX21058.1"/>
    <property type="molecule type" value="Transcribed_RNA"/>
</dbReference>
<evidence type="ECO:0000313" key="1">
    <source>
        <dbReference type="EMBL" id="MBX21058.1"/>
    </source>
</evidence>
<protein>
    <submittedName>
        <fullName evidence="1">Uncharacterized protein</fullName>
    </submittedName>
</protein>
<accession>A0A2P2LSV3</accession>
<dbReference type="AlphaFoldDB" id="A0A2P2LSV3"/>
<reference evidence="1" key="1">
    <citation type="submission" date="2018-02" db="EMBL/GenBank/DDBJ databases">
        <title>Rhizophora mucronata_Transcriptome.</title>
        <authorList>
            <person name="Meera S.P."/>
            <person name="Sreeshan A."/>
            <person name="Augustine A."/>
        </authorList>
    </citation>
    <scope>NUCLEOTIDE SEQUENCE</scope>
    <source>
        <tissue evidence="1">Leaf</tissue>
    </source>
</reference>
<name>A0A2P2LSV3_RHIMU</name>
<sequence>MTSRSRGGYLESEQMFPWS</sequence>